<dbReference type="Pfam" id="PF00196">
    <property type="entry name" value="GerE"/>
    <property type="match status" value="1"/>
</dbReference>
<dbReference type="Proteomes" id="UP000752012">
    <property type="component" value="Unassembled WGS sequence"/>
</dbReference>
<gene>
    <name evidence="4" type="ORF">HCN83_15850</name>
</gene>
<dbReference type="Gene3D" id="1.10.10.10">
    <property type="entry name" value="Winged helix-like DNA-binding domain superfamily/Winged helix DNA-binding domain"/>
    <property type="match status" value="1"/>
</dbReference>
<reference evidence="4 5" key="1">
    <citation type="submission" date="2020-03" db="EMBL/GenBank/DDBJ databases">
        <title>Assessment of the enzymatic potential of alkaline-tolerant lipase obtained from Bacillus luteus H11 (technogenic soil) for the bioremediation of saline soils contaminated with petroleum substances.</title>
        <authorList>
            <person name="Kalwasinska A."/>
        </authorList>
    </citation>
    <scope>NUCLEOTIDE SEQUENCE [LARGE SCALE GENOMIC DNA]</scope>
    <source>
        <strain evidence="4 5">H11</strain>
    </source>
</reference>
<dbReference type="EMBL" id="JAATHJ010000037">
    <property type="protein sequence ID" value="NJP39043.1"/>
    <property type="molecule type" value="Genomic_DNA"/>
</dbReference>
<dbReference type="GO" id="GO:0006355">
    <property type="term" value="P:regulation of DNA-templated transcription"/>
    <property type="evidence" value="ECO:0007669"/>
    <property type="project" value="InterPro"/>
</dbReference>
<dbReference type="InterPro" id="IPR000792">
    <property type="entry name" value="Tscrpt_reg_LuxR_C"/>
</dbReference>
<dbReference type="PROSITE" id="PS00622">
    <property type="entry name" value="HTH_LUXR_1"/>
    <property type="match status" value="1"/>
</dbReference>
<comment type="caution">
    <text evidence="4">The sequence shown here is derived from an EMBL/GenBank/DDBJ whole genome shotgun (WGS) entry which is preliminary data.</text>
</comment>
<accession>A0A969PTI4</accession>
<evidence type="ECO:0000256" key="2">
    <source>
        <dbReference type="ARBA" id="ARBA00023163"/>
    </source>
</evidence>
<evidence type="ECO:0000313" key="5">
    <source>
        <dbReference type="Proteomes" id="UP000752012"/>
    </source>
</evidence>
<dbReference type="GO" id="GO:0003677">
    <property type="term" value="F:DNA binding"/>
    <property type="evidence" value="ECO:0007669"/>
    <property type="project" value="InterPro"/>
</dbReference>
<dbReference type="SUPFAM" id="SSF46894">
    <property type="entry name" value="C-terminal effector domain of the bipartite response regulators"/>
    <property type="match status" value="1"/>
</dbReference>
<dbReference type="InterPro" id="IPR016032">
    <property type="entry name" value="Sig_transdc_resp-reg_C-effctor"/>
</dbReference>
<evidence type="ECO:0000256" key="1">
    <source>
        <dbReference type="ARBA" id="ARBA00023015"/>
    </source>
</evidence>
<keyword evidence="1" id="KW-0805">Transcription regulation</keyword>
<keyword evidence="2" id="KW-0804">Transcription</keyword>
<dbReference type="AlphaFoldDB" id="A0A969PTI4"/>
<dbReference type="PROSITE" id="PS50043">
    <property type="entry name" value="HTH_LUXR_2"/>
    <property type="match status" value="1"/>
</dbReference>
<evidence type="ECO:0000259" key="3">
    <source>
        <dbReference type="PROSITE" id="PS50043"/>
    </source>
</evidence>
<dbReference type="SMART" id="SM00421">
    <property type="entry name" value="HTH_LUXR"/>
    <property type="match status" value="1"/>
</dbReference>
<dbReference type="RefSeq" id="WP_168009098.1">
    <property type="nucleotide sequence ID" value="NZ_JAATHJ010000037.1"/>
</dbReference>
<proteinExistence type="predicted"/>
<evidence type="ECO:0000313" key="4">
    <source>
        <dbReference type="EMBL" id="NJP39043.1"/>
    </source>
</evidence>
<name>A0A969PTI4_9BACI</name>
<sequence>MPKQKAYRKKGWYCTVDQQWMAEIDAQLQEDDTIEPPASTVIWFADAGLPFKIAPLPNVKEHDYNVLFTERTLTYEENKRLALWFDVVAAYEDIYSHRKLVGLTIHYKGYYCSSDAVIQLVRDMPAVQPQLREREIIMNPELLPECLSASERIVIQEVLSGKNNKEIARTLYYSPNSITSMLNRIFHKLNLSSKRKPALIQQGIRDGWIVISHVRKAK</sequence>
<feature type="domain" description="HTH luxR-type" evidence="3">
    <location>
        <begin position="140"/>
        <end position="205"/>
    </location>
</feature>
<protein>
    <submittedName>
        <fullName evidence="4">Helix-turn-helix transcriptional regulator</fullName>
    </submittedName>
</protein>
<dbReference type="InterPro" id="IPR036388">
    <property type="entry name" value="WH-like_DNA-bd_sf"/>
</dbReference>
<dbReference type="PRINTS" id="PR00038">
    <property type="entry name" value="HTHLUXR"/>
</dbReference>
<organism evidence="4 5">
    <name type="scientific">Alkalicoccus luteus</name>
    <dbReference type="NCBI Taxonomy" id="1237094"/>
    <lineage>
        <taxon>Bacteria</taxon>
        <taxon>Bacillati</taxon>
        <taxon>Bacillota</taxon>
        <taxon>Bacilli</taxon>
        <taxon>Bacillales</taxon>
        <taxon>Bacillaceae</taxon>
        <taxon>Alkalicoccus</taxon>
    </lineage>
</organism>
<keyword evidence="5" id="KW-1185">Reference proteome</keyword>